<dbReference type="Pfam" id="PF00534">
    <property type="entry name" value="Glycos_transf_1"/>
    <property type="match status" value="1"/>
</dbReference>
<dbReference type="CDD" id="cd03804">
    <property type="entry name" value="GT4_WbaZ-like"/>
    <property type="match status" value="1"/>
</dbReference>
<dbReference type="GeneID" id="98340874"/>
<organism evidence="3 4">
    <name type="scientific">Cupriavidus plantarum</name>
    <dbReference type="NCBI Taxonomy" id="942865"/>
    <lineage>
        <taxon>Bacteria</taxon>
        <taxon>Pseudomonadati</taxon>
        <taxon>Pseudomonadota</taxon>
        <taxon>Betaproteobacteria</taxon>
        <taxon>Burkholderiales</taxon>
        <taxon>Burkholderiaceae</taxon>
        <taxon>Cupriavidus</taxon>
    </lineage>
</organism>
<proteinExistence type="predicted"/>
<evidence type="ECO:0000259" key="2">
    <source>
        <dbReference type="Pfam" id="PF13439"/>
    </source>
</evidence>
<reference evidence="3 4" key="1">
    <citation type="submission" date="2018-05" db="EMBL/GenBank/DDBJ databases">
        <title>Genomic Encyclopedia of Type Strains, Phase IV (KMG-V): Genome sequencing to study the core and pangenomes of soil and plant-associated prokaryotes.</title>
        <authorList>
            <person name="Whitman W."/>
        </authorList>
    </citation>
    <scope>NUCLEOTIDE SEQUENCE [LARGE SCALE GENOMIC DNA]</scope>
    <source>
        <strain evidence="3 4">SLV-132</strain>
    </source>
</reference>
<name>A0A316FCY8_9BURK</name>
<evidence type="ECO:0000313" key="4">
    <source>
        <dbReference type="Proteomes" id="UP000245754"/>
    </source>
</evidence>
<dbReference type="AlphaFoldDB" id="A0A316FCY8"/>
<accession>A0A316FCY8</accession>
<dbReference type="EMBL" id="QGGT01000002">
    <property type="protein sequence ID" value="PWK35250.1"/>
    <property type="molecule type" value="Genomic_DNA"/>
</dbReference>
<dbReference type="Proteomes" id="UP000245754">
    <property type="component" value="Unassembled WGS sequence"/>
</dbReference>
<evidence type="ECO:0000313" key="3">
    <source>
        <dbReference type="EMBL" id="PWK35250.1"/>
    </source>
</evidence>
<dbReference type="SUPFAM" id="SSF53756">
    <property type="entry name" value="UDP-Glycosyltransferase/glycogen phosphorylase"/>
    <property type="match status" value="1"/>
</dbReference>
<feature type="domain" description="Glycosyltransferase subfamily 4-like N-terminal" evidence="2">
    <location>
        <begin position="31"/>
        <end position="208"/>
    </location>
</feature>
<evidence type="ECO:0008006" key="5">
    <source>
        <dbReference type="Google" id="ProtNLM"/>
    </source>
</evidence>
<dbReference type="RefSeq" id="WP_109583332.1">
    <property type="nucleotide sequence ID" value="NZ_CAJPUX010000002.1"/>
</dbReference>
<comment type="caution">
    <text evidence="3">The sequence shown here is derived from an EMBL/GenBank/DDBJ whole genome shotgun (WGS) entry which is preliminary data.</text>
</comment>
<dbReference type="InterPro" id="IPR001296">
    <property type="entry name" value="Glyco_trans_1"/>
</dbReference>
<dbReference type="PANTHER" id="PTHR45947">
    <property type="entry name" value="SULFOQUINOVOSYL TRANSFERASE SQD2"/>
    <property type="match status" value="1"/>
</dbReference>
<feature type="domain" description="Glycosyl transferase family 1" evidence="1">
    <location>
        <begin position="212"/>
        <end position="365"/>
    </location>
</feature>
<dbReference type="GO" id="GO:0016757">
    <property type="term" value="F:glycosyltransferase activity"/>
    <property type="evidence" value="ECO:0007669"/>
    <property type="project" value="InterPro"/>
</dbReference>
<dbReference type="Gene3D" id="3.40.50.2000">
    <property type="entry name" value="Glycogen Phosphorylase B"/>
    <property type="match status" value="2"/>
</dbReference>
<dbReference type="Pfam" id="PF13439">
    <property type="entry name" value="Glyco_transf_4"/>
    <property type="match status" value="1"/>
</dbReference>
<dbReference type="OrthoDB" id="9801609at2"/>
<keyword evidence="4" id="KW-1185">Reference proteome</keyword>
<gene>
    <name evidence="3" type="ORF">C7419_102528</name>
</gene>
<protein>
    <recommendedName>
        <fullName evidence="5">Glycosyltransferase involved in cell wall biosynthesis</fullName>
    </recommendedName>
</protein>
<dbReference type="InterPro" id="IPR050194">
    <property type="entry name" value="Glycosyltransferase_grp1"/>
</dbReference>
<dbReference type="PANTHER" id="PTHR45947:SF3">
    <property type="entry name" value="SULFOQUINOVOSYL TRANSFERASE SQD2"/>
    <property type="match status" value="1"/>
</dbReference>
<sequence length="410" mass="45904">MASTTMNPNPPVSSEFGRVAVIHEWLSTYAGSERVLEQILRIWPEADLFSVVDFFPDAQRAVLQGKHATTTFIQRLPRARKSFRSYLPLMPLAVEQLDLSGYDLVISSSHAVAKGVITGPGQLHVSYVHSPMRYAWDLQHQYLTESRLTRGPKSWIARAILHYMRLWDQRTAHGVDLFVANSAYVARRIHKVYGRDAEVVYPPVDVERFTLSEQREEFYLTASRLVPYKKVSLIVEAFAAMRDKQLVVIGDGPDYERIRDMATPNVRVLGYQSDAVLVEHMQRAKAFVFAAEEDFGIVAVEAQACGTPVIALGQGGARETVIDSRDRDLRTGVFFPRQTVEDIVRAVCRFEGSGPVLPAACRRNALQFSPERFRAEFLAMVRAAMARTSAAGPGVARHVPFADPMPVTPE</sequence>
<evidence type="ECO:0000259" key="1">
    <source>
        <dbReference type="Pfam" id="PF00534"/>
    </source>
</evidence>
<dbReference type="InterPro" id="IPR028098">
    <property type="entry name" value="Glyco_trans_4-like_N"/>
</dbReference>